<evidence type="ECO:0000256" key="4">
    <source>
        <dbReference type="ARBA" id="ARBA00022737"/>
    </source>
</evidence>
<dbReference type="InterPro" id="IPR017900">
    <property type="entry name" value="4Fe4S_Fe_S_CS"/>
</dbReference>
<gene>
    <name evidence="10" type="primary">napH</name>
    <name evidence="10" type="ORF">ACFQ02_06420</name>
</gene>
<feature type="domain" description="4Fe-4S ferredoxin-type" evidence="9">
    <location>
        <begin position="252"/>
        <end position="281"/>
    </location>
</feature>
<dbReference type="InterPro" id="IPR017896">
    <property type="entry name" value="4Fe4S_Fe-S-bd"/>
</dbReference>
<dbReference type="Pfam" id="PF12838">
    <property type="entry name" value="Fer4_7"/>
    <property type="match status" value="1"/>
</dbReference>
<evidence type="ECO:0000256" key="5">
    <source>
        <dbReference type="ARBA" id="ARBA00022982"/>
    </source>
</evidence>
<keyword evidence="8" id="KW-0812">Transmembrane</keyword>
<dbReference type="NCBIfam" id="TIGR02163">
    <property type="entry name" value="napH"/>
    <property type="match status" value="1"/>
</dbReference>
<reference evidence="11" key="1">
    <citation type="journal article" date="2019" name="Int. J. Syst. Evol. Microbiol.">
        <title>The Global Catalogue of Microorganisms (GCM) 10K type strain sequencing project: providing services to taxonomists for standard genome sequencing and annotation.</title>
        <authorList>
            <consortium name="The Broad Institute Genomics Platform"/>
            <consortium name="The Broad Institute Genome Sequencing Center for Infectious Disease"/>
            <person name="Wu L."/>
            <person name="Ma J."/>
        </authorList>
    </citation>
    <scope>NUCLEOTIDE SEQUENCE [LARGE SCALE GENOMIC DNA]</scope>
    <source>
        <strain evidence="11">CCUG 61707</strain>
    </source>
</reference>
<comment type="caution">
    <text evidence="10">The sequence shown here is derived from an EMBL/GenBank/DDBJ whole genome shotgun (WGS) entry which is preliminary data.</text>
</comment>
<evidence type="ECO:0000259" key="9">
    <source>
        <dbReference type="PROSITE" id="PS51379"/>
    </source>
</evidence>
<sequence length="289" mass="32496">MANSPRQAGKESKIKRGWWLSNRFLFWRRLSQLAILMMFLSGSLFNFSILKGNYSGSLLFDMIPMSDPLIILESLSTLYIPAFTALLGFIIVVIFYSVVGSKIFCGWVCPLNLITDFAAWLRRKLGIRKTAKLLRSIRYAMLLIILFGSAVSGTLLWEWINPVATLGRILIYGIESSLWLILAIFLLDLLIIEHGWCGHLCPLGACYALIGAKSIVRISAKNRKQCNNCMDCYHICPEPQVLRFPLHGKNNESPLVLSKDCISCGRCIDVCAENVFSFTTRFNHSGGSK</sequence>
<evidence type="ECO:0000256" key="3">
    <source>
        <dbReference type="ARBA" id="ARBA00022723"/>
    </source>
</evidence>
<accession>A0ABW3I955</accession>
<keyword evidence="7" id="KW-0411">Iron-sulfur</keyword>
<feature type="transmembrane region" description="Helical" evidence="8">
    <location>
        <begin position="139"/>
        <end position="157"/>
    </location>
</feature>
<feature type="transmembrane region" description="Helical" evidence="8">
    <location>
        <begin position="70"/>
        <end position="95"/>
    </location>
</feature>
<keyword evidence="4" id="KW-0677">Repeat</keyword>
<feature type="transmembrane region" description="Helical" evidence="8">
    <location>
        <begin position="169"/>
        <end position="192"/>
    </location>
</feature>
<keyword evidence="6" id="KW-0408">Iron</keyword>
<keyword evidence="11" id="KW-1185">Reference proteome</keyword>
<dbReference type="SUPFAM" id="SSF54862">
    <property type="entry name" value="4Fe-4S ferredoxins"/>
    <property type="match status" value="1"/>
</dbReference>
<dbReference type="NCBIfam" id="NF007013">
    <property type="entry name" value="PRK09477.1"/>
    <property type="match status" value="1"/>
</dbReference>
<dbReference type="Gene3D" id="3.30.70.20">
    <property type="match status" value="1"/>
</dbReference>
<dbReference type="Pfam" id="PF12801">
    <property type="entry name" value="Fer4_5"/>
    <property type="match status" value="2"/>
</dbReference>
<keyword evidence="3" id="KW-0479">Metal-binding</keyword>
<keyword evidence="2" id="KW-0004">4Fe-4S</keyword>
<evidence type="ECO:0000256" key="7">
    <source>
        <dbReference type="ARBA" id="ARBA00023014"/>
    </source>
</evidence>
<evidence type="ECO:0000256" key="8">
    <source>
        <dbReference type="SAM" id="Phobius"/>
    </source>
</evidence>
<evidence type="ECO:0000313" key="10">
    <source>
        <dbReference type="EMBL" id="MFD0966475.1"/>
    </source>
</evidence>
<evidence type="ECO:0000256" key="1">
    <source>
        <dbReference type="ARBA" id="ARBA00022448"/>
    </source>
</evidence>
<keyword evidence="8" id="KW-0472">Membrane</keyword>
<evidence type="ECO:0000256" key="6">
    <source>
        <dbReference type="ARBA" id="ARBA00023004"/>
    </source>
</evidence>
<organism evidence="10 11">
    <name type="scientific">Seminibacterium arietis</name>
    <dbReference type="NCBI Taxonomy" id="1173502"/>
    <lineage>
        <taxon>Bacteria</taxon>
        <taxon>Pseudomonadati</taxon>
        <taxon>Pseudomonadota</taxon>
        <taxon>Gammaproteobacteria</taxon>
        <taxon>Pasteurellales</taxon>
        <taxon>Pasteurellaceae</taxon>
        <taxon>Seminibacterium</taxon>
    </lineage>
</organism>
<evidence type="ECO:0000256" key="2">
    <source>
        <dbReference type="ARBA" id="ARBA00022485"/>
    </source>
</evidence>
<dbReference type="PANTHER" id="PTHR30176:SF3">
    <property type="entry name" value="FERREDOXIN-TYPE PROTEIN NAPH"/>
    <property type="match status" value="1"/>
</dbReference>
<dbReference type="PROSITE" id="PS00198">
    <property type="entry name" value="4FE4S_FER_1"/>
    <property type="match status" value="1"/>
</dbReference>
<keyword evidence="5" id="KW-0249">Electron transport</keyword>
<protein>
    <submittedName>
        <fullName evidence="10">Quinol dehydrogenase ferredoxin subunit NapH</fullName>
    </submittedName>
</protein>
<dbReference type="InterPro" id="IPR011886">
    <property type="entry name" value="NapH_MauN"/>
</dbReference>
<dbReference type="EMBL" id="JBHTJN010000011">
    <property type="protein sequence ID" value="MFD0966475.1"/>
    <property type="molecule type" value="Genomic_DNA"/>
</dbReference>
<feature type="transmembrane region" description="Helical" evidence="8">
    <location>
        <begin position="30"/>
        <end position="49"/>
    </location>
</feature>
<dbReference type="Proteomes" id="UP001596996">
    <property type="component" value="Unassembled WGS sequence"/>
</dbReference>
<dbReference type="PANTHER" id="PTHR30176">
    <property type="entry name" value="FERREDOXIN-TYPE PROTEIN NAPH"/>
    <property type="match status" value="1"/>
</dbReference>
<dbReference type="RefSeq" id="WP_380820764.1">
    <property type="nucleotide sequence ID" value="NZ_JBHTJN010000011.1"/>
</dbReference>
<proteinExistence type="predicted"/>
<feature type="domain" description="4Fe-4S ferredoxin-type" evidence="9">
    <location>
        <begin position="216"/>
        <end position="247"/>
    </location>
</feature>
<name>A0ABW3I955_9PAST</name>
<dbReference type="InterPro" id="IPR051684">
    <property type="entry name" value="Electron_Trans/Redox"/>
</dbReference>
<dbReference type="PROSITE" id="PS51379">
    <property type="entry name" value="4FE4S_FER_2"/>
    <property type="match status" value="2"/>
</dbReference>
<keyword evidence="8" id="KW-1133">Transmembrane helix</keyword>
<keyword evidence="1" id="KW-0813">Transport</keyword>
<evidence type="ECO:0000313" key="11">
    <source>
        <dbReference type="Proteomes" id="UP001596996"/>
    </source>
</evidence>